<reference evidence="5" key="2">
    <citation type="journal article" date="2023" name="BMC Genomics">
        <title>Pest status, molecular evolution, and epigenetic factors derived from the genome assembly of Frankliniella fusca, a thysanopteran phytovirus vector.</title>
        <authorList>
            <person name="Catto M.A."/>
            <person name="Labadie P.E."/>
            <person name="Jacobson A.L."/>
            <person name="Kennedy G.G."/>
            <person name="Srinivasan R."/>
            <person name="Hunt B.G."/>
        </authorList>
    </citation>
    <scope>NUCLEOTIDE SEQUENCE</scope>
    <source>
        <strain evidence="5">PL_HMW_Pooled</strain>
    </source>
</reference>
<comment type="caution">
    <text evidence="5">The sequence shown here is derived from an EMBL/GenBank/DDBJ whole genome shotgun (WGS) entry which is preliminary data.</text>
</comment>
<name>A0AAE1GV99_9NEOP</name>
<reference evidence="5" key="1">
    <citation type="submission" date="2021-07" db="EMBL/GenBank/DDBJ databases">
        <authorList>
            <person name="Catto M.A."/>
            <person name="Jacobson A."/>
            <person name="Kennedy G."/>
            <person name="Labadie P."/>
            <person name="Hunt B.G."/>
            <person name="Srinivasan R."/>
        </authorList>
    </citation>
    <scope>NUCLEOTIDE SEQUENCE</scope>
    <source>
        <strain evidence="5">PL_HMW_Pooled</strain>
        <tissue evidence="5">Head</tissue>
    </source>
</reference>
<feature type="domain" description="Transposable element P transposase-like RNase H" evidence="3">
    <location>
        <begin position="579"/>
        <end position="722"/>
    </location>
</feature>
<dbReference type="AlphaFoldDB" id="A0AAE1GV99"/>
<proteinExistence type="predicted"/>
<dbReference type="Proteomes" id="UP001219518">
    <property type="component" value="Unassembled WGS sequence"/>
</dbReference>
<evidence type="ECO:0000256" key="2">
    <source>
        <dbReference type="SAM" id="MobiDB-lite"/>
    </source>
</evidence>
<dbReference type="InterPro" id="IPR048365">
    <property type="entry name" value="TNP-like_RNaseH_N"/>
</dbReference>
<feature type="region of interest" description="Disordered" evidence="2">
    <location>
        <begin position="63"/>
        <end position="89"/>
    </location>
</feature>
<protein>
    <submittedName>
        <fullName evidence="5">Transposable element P transposase</fullName>
    </submittedName>
</protein>
<gene>
    <name evidence="5" type="ORF">KUF71_003970</name>
</gene>
<feature type="region of interest" description="Disordered" evidence="2">
    <location>
        <begin position="1003"/>
        <end position="1034"/>
    </location>
</feature>
<dbReference type="EMBL" id="JAHWGI010000107">
    <property type="protein sequence ID" value="KAK3909614.1"/>
    <property type="molecule type" value="Genomic_DNA"/>
</dbReference>
<evidence type="ECO:0000259" key="4">
    <source>
        <dbReference type="Pfam" id="PF21788"/>
    </source>
</evidence>
<feature type="coiled-coil region" evidence="1">
    <location>
        <begin position="447"/>
        <end position="481"/>
    </location>
</feature>
<dbReference type="Pfam" id="PF21787">
    <property type="entry name" value="TNP-like_RNaseH_N"/>
    <property type="match status" value="1"/>
</dbReference>
<dbReference type="InterPro" id="IPR048366">
    <property type="entry name" value="TNP-like_GBD"/>
</dbReference>
<dbReference type="Pfam" id="PF21788">
    <property type="entry name" value="TNP-like_GBD"/>
    <property type="match status" value="1"/>
</dbReference>
<evidence type="ECO:0000259" key="3">
    <source>
        <dbReference type="Pfam" id="PF21787"/>
    </source>
</evidence>
<keyword evidence="6" id="KW-1185">Reference proteome</keyword>
<sequence length="1034" mass="118638">MAAFQNFRPLWKLDHPGPILCVRNVRKCVKALKVYSNTRRFTKLVRKVDVYMYYVDLRRPRGSKRDLQTHKKTEKRKPKDQASAQPMTKEKVTIVVEDPAPDDAQFTANLPSPGGIKKVTVLHEMVESGDNDSSLEVKENIISFEEMYCDKTDISEFSYNTGAEDVGVADCSLLDDVETTATVLAEADTSEEVIIHNVVHDVFTPFEEEEEIILVIDESVEYLFTDYEDLESDFLLVTSSAPEEEWSEEPIPFDNAFLSSMSLTDTLVANLQKTIPEQWIIVSCKNGVRLSLLSHFENVSVLQSVSWTRDTDFKIFVHNREVLKTNFVWNSVAEMSEIVCEDIDVISEYLSKLCHVVQSSQICKGVRLFNDFWKKEERGYIENECYQEVACFRDKECPLLVPGTGTCVPCKKLLNILKCKNWRVSQEKEGQEKGKDKLKVNIKYLTGEEAKQRLRETQEKKRSLEKKIFKMREQLSKYIEKNSIPVTSEFGLEMAQIFNDNQNIVTPVQKLFWSEQLKCLAKQKNPKQIRWNPFIIRIALHLQMISSSAYDYIGNFIQLPSKRTLYDYSHVFESREGPQEQIMLDLSESSKNTCTENHEKYFNLIFDEVDIRSGIVLSRRSGEIVGYVNLSAVEEEIIAVEAEISEKAEPTKQIAKKLLVYMALGITNSLSGIVAAFTTAGNFSAGQIYTRTWNVIYTLENLGIKVICLTCDGASTNKKFFKMHANLDPSSKYIHKTNNIACGEDRPLYFITDPVHVLKSLRNNFSNSYSHKKTREMWNNGESLSWSVIETLFYLTKKYKIQDLKLTKAHIKLTSHSCMKVIFAAQVMSLTVVRAIDYCEEELKSKNLSVKEVQKFIKLVNDWFDCLNGSSDPKGRRIKENDNLRPYTDENDDRFTFMTEEFLKYFDEWLINVKNRPGKFSKEKREKMFISMLTYESLHTVTLGFIGVVKFLLAEGAPKVDARKINQDKLEQFFGIMRMSFGGNRCPDTLQALTMINTAHQAAGAAAPPSKGNTEAAHEWVPDESPLLKRPRHK</sequence>
<organism evidence="5 6">
    <name type="scientific">Frankliniella fusca</name>
    <dbReference type="NCBI Taxonomy" id="407009"/>
    <lineage>
        <taxon>Eukaryota</taxon>
        <taxon>Metazoa</taxon>
        <taxon>Ecdysozoa</taxon>
        <taxon>Arthropoda</taxon>
        <taxon>Hexapoda</taxon>
        <taxon>Insecta</taxon>
        <taxon>Pterygota</taxon>
        <taxon>Neoptera</taxon>
        <taxon>Paraneoptera</taxon>
        <taxon>Thysanoptera</taxon>
        <taxon>Terebrantia</taxon>
        <taxon>Thripoidea</taxon>
        <taxon>Thripidae</taxon>
        <taxon>Frankliniella</taxon>
    </lineage>
</organism>
<accession>A0AAE1GV99</accession>
<evidence type="ECO:0000313" key="6">
    <source>
        <dbReference type="Proteomes" id="UP001219518"/>
    </source>
</evidence>
<keyword evidence="1" id="KW-0175">Coiled coil</keyword>
<feature type="domain" description="Transposable element P transposase-like GTP-binding insertion" evidence="4">
    <location>
        <begin position="756"/>
        <end position="871"/>
    </location>
</feature>
<evidence type="ECO:0000313" key="5">
    <source>
        <dbReference type="EMBL" id="KAK3909614.1"/>
    </source>
</evidence>
<evidence type="ECO:0000256" key="1">
    <source>
        <dbReference type="SAM" id="Coils"/>
    </source>
</evidence>